<dbReference type="InterPro" id="IPR045010">
    <property type="entry name" value="MDR_fam"/>
</dbReference>
<dbReference type="EMBL" id="LKCW01000132">
    <property type="protein sequence ID" value="KPM38515.1"/>
    <property type="molecule type" value="Genomic_DNA"/>
</dbReference>
<protein>
    <recommendedName>
        <fullName evidence="3">Dehydrogenase FUB6</fullName>
    </recommendedName>
    <alternativeName>
        <fullName evidence="4">Fusaric acid biosynthesis protein 6</fullName>
    </alternativeName>
</protein>
<dbReference type="SMART" id="SM00829">
    <property type="entry name" value="PKS_ER"/>
    <property type="match status" value="1"/>
</dbReference>
<name>A0A0P7AYC9_9HYPO</name>
<evidence type="ECO:0000256" key="1">
    <source>
        <dbReference type="ARBA" id="ARBA00004685"/>
    </source>
</evidence>
<dbReference type="SUPFAM" id="SSF50129">
    <property type="entry name" value="GroES-like"/>
    <property type="match status" value="1"/>
</dbReference>
<dbReference type="Gene3D" id="3.40.50.720">
    <property type="entry name" value="NAD(P)-binding Rossmann-like Domain"/>
    <property type="match status" value="1"/>
</dbReference>
<dbReference type="InterPro" id="IPR013149">
    <property type="entry name" value="ADH-like_C"/>
</dbReference>
<dbReference type="GO" id="GO:0016628">
    <property type="term" value="F:oxidoreductase activity, acting on the CH-CH group of donors, NAD or NADP as acceptor"/>
    <property type="evidence" value="ECO:0007669"/>
    <property type="project" value="InterPro"/>
</dbReference>
<dbReference type="SUPFAM" id="SSF51735">
    <property type="entry name" value="NAD(P)-binding Rossmann-fold domains"/>
    <property type="match status" value="1"/>
</dbReference>
<comment type="pathway">
    <text evidence="1">Mycotoxin biosynthesis.</text>
</comment>
<dbReference type="InterPro" id="IPR036291">
    <property type="entry name" value="NAD(P)-bd_dom_sf"/>
</dbReference>
<evidence type="ECO:0000256" key="4">
    <source>
        <dbReference type="ARBA" id="ARBA00083301"/>
    </source>
</evidence>
<evidence type="ECO:0000313" key="7">
    <source>
        <dbReference type="Proteomes" id="UP000050424"/>
    </source>
</evidence>
<feature type="domain" description="Enoyl reductase (ER)" evidence="5">
    <location>
        <begin position="46"/>
        <end position="365"/>
    </location>
</feature>
<dbReference type="InterPro" id="IPR041694">
    <property type="entry name" value="ADH_N_2"/>
</dbReference>
<dbReference type="CDD" id="cd05288">
    <property type="entry name" value="PGDH"/>
    <property type="match status" value="1"/>
</dbReference>
<dbReference type="OrthoDB" id="809632at2759"/>
<dbReference type="Pfam" id="PF16884">
    <property type="entry name" value="ADH_N_2"/>
    <property type="match status" value="1"/>
</dbReference>
<dbReference type="Pfam" id="PF00107">
    <property type="entry name" value="ADH_zinc_N"/>
    <property type="match status" value="1"/>
</dbReference>
<dbReference type="Gene3D" id="3.90.180.10">
    <property type="entry name" value="Medium-chain alcohol dehydrogenases, catalytic domain"/>
    <property type="match status" value="1"/>
</dbReference>
<evidence type="ECO:0000313" key="6">
    <source>
        <dbReference type="EMBL" id="KPM38515.1"/>
    </source>
</evidence>
<evidence type="ECO:0000256" key="3">
    <source>
        <dbReference type="ARBA" id="ARBA00069006"/>
    </source>
</evidence>
<dbReference type="FunFam" id="3.40.50.720:FF:000121">
    <property type="entry name" value="Prostaglandin reductase 2"/>
    <property type="match status" value="1"/>
</dbReference>
<dbReference type="PANTHER" id="PTHR43205:SF42">
    <property type="entry name" value="ALCOHOL DEHYDROGENASE, ZINC-CONTAINING (AFU_ORTHOLOGUE AFUA_7G04530)"/>
    <property type="match status" value="1"/>
</dbReference>
<proteinExistence type="predicted"/>
<keyword evidence="2" id="KW-0560">Oxidoreductase</keyword>
<dbReference type="PANTHER" id="PTHR43205">
    <property type="entry name" value="PROSTAGLANDIN REDUCTASE"/>
    <property type="match status" value="1"/>
</dbReference>
<organism evidence="6 7">
    <name type="scientific">Neonectria ditissima</name>
    <dbReference type="NCBI Taxonomy" id="78410"/>
    <lineage>
        <taxon>Eukaryota</taxon>
        <taxon>Fungi</taxon>
        <taxon>Dikarya</taxon>
        <taxon>Ascomycota</taxon>
        <taxon>Pezizomycotina</taxon>
        <taxon>Sordariomycetes</taxon>
        <taxon>Hypocreomycetidae</taxon>
        <taxon>Hypocreales</taxon>
        <taxon>Nectriaceae</taxon>
        <taxon>Neonectria</taxon>
    </lineage>
</organism>
<dbReference type="AlphaFoldDB" id="A0A0P7AYC9"/>
<gene>
    <name evidence="6" type="ORF">AK830_g8040</name>
</gene>
<dbReference type="Proteomes" id="UP000050424">
    <property type="component" value="Unassembled WGS sequence"/>
</dbReference>
<evidence type="ECO:0000259" key="5">
    <source>
        <dbReference type="SMART" id="SM00829"/>
    </source>
</evidence>
<reference evidence="6 7" key="1">
    <citation type="submission" date="2015-09" db="EMBL/GenBank/DDBJ databases">
        <title>Draft genome of a European isolate of the apple canker pathogen Neonectria ditissima.</title>
        <authorList>
            <person name="Gomez-Cortecero A."/>
            <person name="Harrison R.J."/>
            <person name="Armitage A.D."/>
        </authorList>
    </citation>
    <scope>NUCLEOTIDE SEQUENCE [LARGE SCALE GENOMIC DNA]</scope>
    <source>
        <strain evidence="6 7">R09/05</strain>
    </source>
</reference>
<comment type="caution">
    <text evidence="6">The sequence shown here is derived from an EMBL/GenBank/DDBJ whole genome shotgun (WGS) entry which is preliminary data.</text>
</comment>
<dbReference type="InterPro" id="IPR011032">
    <property type="entry name" value="GroES-like_sf"/>
</dbReference>
<dbReference type="InterPro" id="IPR020843">
    <property type="entry name" value="ER"/>
</dbReference>
<evidence type="ECO:0000256" key="2">
    <source>
        <dbReference type="ARBA" id="ARBA00023002"/>
    </source>
</evidence>
<accession>A0A0P7AYC9</accession>
<sequence length="370" mass="39062">MPLVDTTISTDITSTNNHKLLKPKYTSLAMASPTLQIIIKSRPHDAILPAEVFTSRTVPPPSPADLAPDEILIETLYLSLDPVMRDWLNASNGIRETTPGEVMSGPLLARVLASRSAALPVGTLVHGFAPWASVSAIPAAGLEDASAFLPAGLPVTDLLGVLGFTGLTAYFAMLRVGRPLPGETVVVSTAAGATGSVAAQLAKIRGARVVGIAGGPQKGRWLRELGVDEVLDYKDPGYEDAFAKAVAGGIDLYFDNVGGRTLELAIENIKESGRIIIVGATGDYNTSNPHRIKSLFPLAPKSATVHGFNIFKHLKDAAEARAELSQWLQDGTLKRTQTVIKGGLEAAPQGLADMFKGKNTGKMLVEVKAD</sequence>
<keyword evidence="7" id="KW-1185">Reference proteome</keyword>